<reference evidence="4 5" key="1">
    <citation type="submission" date="2023-07" db="EMBL/GenBank/DDBJ databases">
        <title>Comparative genomics of wheat-associated soil bacteria to identify genetic determinants of phenazine resistance.</title>
        <authorList>
            <person name="Mouncey N."/>
        </authorList>
    </citation>
    <scope>NUCLEOTIDE SEQUENCE [LARGE SCALE GENOMIC DNA]</scope>
    <source>
        <strain evidence="4 5">W4I9-1</strain>
    </source>
</reference>
<dbReference type="HAMAP" id="MF_02213">
    <property type="entry name" value="Lipid_II_synth_GatD"/>
    <property type="match status" value="1"/>
</dbReference>
<dbReference type="SUPFAM" id="SSF52317">
    <property type="entry name" value="Class I glutamine amidotransferase-like"/>
    <property type="match status" value="1"/>
</dbReference>
<keyword evidence="2" id="KW-0573">Peptidoglycan synthesis</keyword>
<evidence type="ECO:0000313" key="5">
    <source>
        <dbReference type="Proteomes" id="UP001244427"/>
    </source>
</evidence>
<keyword evidence="5" id="KW-1185">Reference proteome</keyword>
<dbReference type="EC" id="6.3.5.13" evidence="2"/>
<accession>A0AAW8EYQ3</accession>
<dbReference type="RefSeq" id="WP_307297103.1">
    <property type="nucleotide sequence ID" value="NZ_JAUSXV010000001.1"/>
</dbReference>
<keyword evidence="2" id="KW-0378">Hydrolase</keyword>
<dbReference type="GO" id="GO:0140282">
    <property type="term" value="F:carbon-nitrogen ligase activity on lipid II"/>
    <property type="evidence" value="ECO:0007669"/>
    <property type="project" value="UniProtKB-UniRule"/>
</dbReference>
<dbReference type="GO" id="GO:0009252">
    <property type="term" value="P:peptidoglycan biosynthetic process"/>
    <property type="evidence" value="ECO:0007669"/>
    <property type="project" value="UniProtKB-UniRule"/>
</dbReference>
<dbReference type="AlphaFoldDB" id="A0AAW8EYQ3"/>
<dbReference type="Proteomes" id="UP001244427">
    <property type="component" value="Unassembled WGS sequence"/>
</dbReference>
<dbReference type="GO" id="GO:0004359">
    <property type="term" value="F:glutaminase activity"/>
    <property type="evidence" value="ECO:0007669"/>
    <property type="project" value="UniProtKB-UniRule"/>
</dbReference>
<keyword evidence="1 2" id="KW-0315">Glutamine amidotransferase</keyword>
<feature type="domain" description="CobB/CobQ-like glutamine amidotransferase" evidence="3">
    <location>
        <begin position="45"/>
        <end position="170"/>
    </location>
</feature>
<evidence type="ECO:0000256" key="2">
    <source>
        <dbReference type="HAMAP-Rule" id="MF_02213"/>
    </source>
</evidence>
<evidence type="ECO:0000313" key="4">
    <source>
        <dbReference type="EMBL" id="MDQ0648426.1"/>
    </source>
</evidence>
<dbReference type="GO" id="GO:0008360">
    <property type="term" value="P:regulation of cell shape"/>
    <property type="evidence" value="ECO:0007669"/>
    <property type="project" value="UniProtKB-KW"/>
</dbReference>
<dbReference type="EC" id="3.5.1.2" evidence="2"/>
<evidence type="ECO:0000256" key="1">
    <source>
        <dbReference type="ARBA" id="ARBA00022962"/>
    </source>
</evidence>
<organism evidence="4 5">
    <name type="scientific">Microbacterium natoriense</name>
    <dbReference type="NCBI Taxonomy" id="284570"/>
    <lineage>
        <taxon>Bacteria</taxon>
        <taxon>Bacillati</taxon>
        <taxon>Actinomycetota</taxon>
        <taxon>Actinomycetes</taxon>
        <taxon>Micrococcales</taxon>
        <taxon>Microbacteriaceae</taxon>
        <taxon>Microbacterium</taxon>
    </lineage>
</organism>
<gene>
    <name evidence="2" type="primary">gatD</name>
    <name evidence="4" type="ORF">QFZ53_002622</name>
</gene>
<name>A0AAW8EYQ3_9MICO</name>
<proteinExistence type="inferred from homology"/>
<keyword evidence="2" id="KW-0436">Ligase</keyword>
<sequence length="260" mass="27290">MTDTVRIVQLYPVELGITGDRGNVRALQVRLERAGVPVDVVHVGIGDPLPADADILVFGNGPLSAMRLVADDLRARSAELETFVAAGGSLFSIGASAELLSEGVDLLDGEKLEGLGIFPFRVARTRERNVGYIIADTVDGRVIGFEDHASRWMLGADAVPYGAVVAGKGSFARAGGVGDEGGSGAGEIVRRGEAYASNVQGPALPLNPQWADAILSAVTSRRGIEWSAGEAHAHLNEYADGARAAIEHLIHSKDFRTIGL</sequence>
<dbReference type="GO" id="GO:0071555">
    <property type="term" value="P:cell wall organization"/>
    <property type="evidence" value="ECO:0007669"/>
    <property type="project" value="UniProtKB-KW"/>
</dbReference>
<dbReference type="InterPro" id="IPR011698">
    <property type="entry name" value="GATase_3"/>
</dbReference>
<comment type="caution">
    <text evidence="4">The sequence shown here is derived from an EMBL/GenBank/DDBJ whole genome shotgun (WGS) entry which is preliminary data.</text>
</comment>
<comment type="catalytic activity">
    <reaction evidence="2">
        <text>L-glutamine + H2O = L-glutamate + NH4(+)</text>
        <dbReference type="Rhea" id="RHEA:15889"/>
        <dbReference type="ChEBI" id="CHEBI:15377"/>
        <dbReference type="ChEBI" id="CHEBI:28938"/>
        <dbReference type="ChEBI" id="CHEBI:29985"/>
        <dbReference type="ChEBI" id="CHEBI:58359"/>
        <dbReference type="EC" id="3.5.1.2"/>
    </reaction>
</comment>
<comment type="caution">
    <text evidence="2">Lacks conserved residue(s) required for the propagation of feature annotation.</text>
</comment>
<comment type="function">
    <text evidence="2">The lipid II isoglutaminyl synthase complex catalyzes the formation of alpha-D-isoglutamine in the cell wall lipid II stem peptide. The GatD subunit catalyzes the hydrolysis of glutamine to glutamate and ammonia. The resulting ammonia molecule is channeled to the active site of MurT.</text>
</comment>
<comment type="similarity">
    <text evidence="2">Belongs to the CobB/CobQ family. GatD subfamily.</text>
</comment>
<comment type="subunit">
    <text evidence="2">Forms a heterodimer with MurT.</text>
</comment>
<keyword evidence="2" id="KW-0961">Cell wall biogenesis/degradation</keyword>
<dbReference type="Pfam" id="PF07685">
    <property type="entry name" value="GATase_3"/>
    <property type="match status" value="1"/>
</dbReference>
<feature type="binding site" evidence="2">
    <location>
        <position position="128"/>
    </location>
    <ligand>
        <name>substrate</name>
    </ligand>
</feature>
<keyword evidence="2" id="KW-0133">Cell shape</keyword>
<dbReference type="InterPro" id="IPR029062">
    <property type="entry name" value="Class_I_gatase-like"/>
</dbReference>
<evidence type="ECO:0000259" key="3">
    <source>
        <dbReference type="Pfam" id="PF07685"/>
    </source>
</evidence>
<comment type="pathway">
    <text evidence="2">Cell wall biogenesis; peptidoglycan biosynthesis.</text>
</comment>
<protein>
    <recommendedName>
        <fullName evidence="2">Lipid II isoglutaminyl synthase (glutamine-hydrolyzing) subunit GatD</fullName>
        <ecNumber evidence="2">6.3.5.13</ecNumber>
    </recommendedName>
    <alternativeName>
        <fullName evidence="2">Lipid II isoglutaminyl synthase glutaminase subunit</fullName>
        <ecNumber evidence="2">3.5.1.2</ecNumber>
    </alternativeName>
</protein>
<dbReference type="InterPro" id="IPR043702">
    <property type="entry name" value="Lipid_II_synth_GatD"/>
</dbReference>
<dbReference type="EMBL" id="JAUSXV010000001">
    <property type="protein sequence ID" value="MDQ0648426.1"/>
    <property type="molecule type" value="Genomic_DNA"/>
</dbReference>
<comment type="catalytic activity">
    <reaction evidence="2">
        <text>beta-D-GlcNAc-(1-&gt;4)-Mur2Ac(oyl-L-Ala-gamma-D-Glu-L-Lys-D-Ala-D-Ala)-di-trans,octa-cis-undecaprenyl diphosphate + L-glutamine + ATP + H2O = beta-D-GlcNAc-(1-&gt;4)-Mur2Ac(oyl-L-Ala-D-isoglutaminyl-L-Lys-D-Ala-D-Ala)-di-trans,octa-cis-undecaprenyl diphosphate + L-glutamate + ADP + phosphate + H(+)</text>
        <dbReference type="Rhea" id="RHEA:57928"/>
        <dbReference type="ChEBI" id="CHEBI:15377"/>
        <dbReference type="ChEBI" id="CHEBI:15378"/>
        <dbReference type="ChEBI" id="CHEBI:29985"/>
        <dbReference type="ChEBI" id="CHEBI:30616"/>
        <dbReference type="ChEBI" id="CHEBI:43474"/>
        <dbReference type="ChEBI" id="CHEBI:58359"/>
        <dbReference type="ChEBI" id="CHEBI:60033"/>
        <dbReference type="ChEBI" id="CHEBI:62233"/>
        <dbReference type="ChEBI" id="CHEBI:456216"/>
        <dbReference type="EC" id="6.3.5.13"/>
    </reaction>
</comment>